<dbReference type="NCBIfam" id="TIGR01368">
    <property type="entry name" value="CPSaseIIsmall"/>
    <property type="match status" value="1"/>
</dbReference>
<dbReference type="Pfam" id="PF00988">
    <property type="entry name" value="CPSase_sm_chain"/>
    <property type="match status" value="1"/>
</dbReference>
<dbReference type="HAMAP" id="MF_01209">
    <property type="entry name" value="CPSase_S_chain"/>
    <property type="match status" value="1"/>
</dbReference>
<keyword evidence="4 8" id="KW-0547">Nucleotide-binding</keyword>
<evidence type="ECO:0000256" key="3">
    <source>
        <dbReference type="ARBA" id="ARBA00022598"/>
    </source>
</evidence>
<feature type="active site" description="Nucleophile" evidence="8">
    <location>
        <position position="251"/>
    </location>
</feature>
<comment type="similarity">
    <text evidence="2 8">Belongs to the CarA family.</text>
</comment>
<evidence type="ECO:0000256" key="4">
    <source>
        <dbReference type="ARBA" id="ARBA00022741"/>
    </source>
</evidence>
<comment type="catalytic activity">
    <reaction evidence="7 8">
        <text>hydrogencarbonate + L-glutamine + 2 ATP + H2O = carbamoyl phosphate + L-glutamate + 2 ADP + phosphate + 2 H(+)</text>
        <dbReference type="Rhea" id="RHEA:18633"/>
        <dbReference type="ChEBI" id="CHEBI:15377"/>
        <dbReference type="ChEBI" id="CHEBI:15378"/>
        <dbReference type="ChEBI" id="CHEBI:17544"/>
        <dbReference type="ChEBI" id="CHEBI:29985"/>
        <dbReference type="ChEBI" id="CHEBI:30616"/>
        <dbReference type="ChEBI" id="CHEBI:43474"/>
        <dbReference type="ChEBI" id="CHEBI:58228"/>
        <dbReference type="ChEBI" id="CHEBI:58359"/>
        <dbReference type="ChEBI" id="CHEBI:456216"/>
        <dbReference type="EC" id="6.3.5.5"/>
    </reaction>
</comment>
<evidence type="ECO:0000259" key="9">
    <source>
        <dbReference type="SMART" id="SM01097"/>
    </source>
</evidence>
<dbReference type="NCBIfam" id="NF009475">
    <property type="entry name" value="PRK12838.1"/>
    <property type="match status" value="1"/>
</dbReference>
<comment type="pathway">
    <text evidence="8">Pyrimidine metabolism; UMP biosynthesis via de novo pathway; (S)-dihydroorotate from bicarbonate: step 1/3.</text>
</comment>
<dbReference type="Gene3D" id="3.50.30.20">
    <property type="entry name" value="Carbamoyl-phosphate synthase small subunit, N-terminal domain"/>
    <property type="match status" value="1"/>
</dbReference>
<comment type="subunit">
    <text evidence="8">Composed of two chains; the small (or glutamine) chain promotes the hydrolysis of glutamine to ammonia, which is used by the large (or ammonia) chain to synthesize carbamoyl phosphate. Tetramer of heterodimers (alpha,beta)4.</text>
</comment>
<feature type="binding site" evidence="8">
    <location>
        <position position="252"/>
    </location>
    <ligand>
        <name>L-glutamine</name>
        <dbReference type="ChEBI" id="CHEBI:58359"/>
    </ligand>
</feature>
<evidence type="ECO:0000313" key="11">
    <source>
        <dbReference type="Proteomes" id="UP000824073"/>
    </source>
</evidence>
<keyword evidence="8" id="KW-0665">Pyrimidine biosynthesis</keyword>
<dbReference type="GO" id="GO:0004088">
    <property type="term" value="F:carbamoyl-phosphate synthase (glutamine-hydrolyzing) activity"/>
    <property type="evidence" value="ECO:0007669"/>
    <property type="project" value="UniProtKB-UniRule"/>
</dbReference>
<proteinExistence type="inferred from homology"/>
<dbReference type="PRINTS" id="PR00096">
    <property type="entry name" value="GATASE"/>
</dbReference>
<keyword evidence="5 8" id="KW-0067">ATP-binding</keyword>
<dbReference type="PANTHER" id="PTHR43418:SF7">
    <property type="entry name" value="CARBAMOYL-PHOSPHATE SYNTHASE SMALL CHAIN"/>
    <property type="match status" value="1"/>
</dbReference>
<sequence length="369" mass="40672">MKQMKKQLVCENGARFVGQGFGADVERVAELVFSTAMVGYQEILSDLSCCGQMVCMTYPLIGNYGLADEDFETKAPNIGGFIVREYNDNPSNYRYTKTLSEEMEEDGIPGIAGVDTRMITRMVRDEGAMRAIITDADLPVEEALARLRAEPPMRDHVRRVSCKKIWYSRTSNPRYNVVAVDCGIKHSIIRSLNNCKCNVTIVPYNTPAETILALRPDGLFLSNGPGNPEDVPEVIELVRALQGKLPIFGICLGYQCISLANGARAYKMKFGHRGGNHPVKNLLTGKIEVTAQNHSYAIDVDSLKGTPLELTHINLLDNTAEGIRCKEQNLLAVQYHPESCPGPQDSGYLFGSFIDTMQSFKEQGGAAHA</sequence>
<evidence type="ECO:0000256" key="5">
    <source>
        <dbReference type="ARBA" id="ARBA00022840"/>
    </source>
</evidence>
<name>A0A9D1IT49_9CLOT</name>
<dbReference type="PRINTS" id="PR00099">
    <property type="entry name" value="CPSGATASE"/>
</dbReference>
<dbReference type="PRINTS" id="PR00097">
    <property type="entry name" value="ANTSNTHASEII"/>
</dbReference>
<comment type="caution">
    <text evidence="10">The sequence shown here is derived from an EMBL/GenBank/DDBJ whole genome shotgun (WGS) entry which is preliminary data.</text>
</comment>
<comment type="function">
    <text evidence="8">Small subunit of the glutamine-dependent carbamoyl phosphate synthetase (CPSase). CPSase catalyzes the formation of carbamoyl phosphate from the ammonia moiety of glutamine, carbonate, and phosphate donated by ATP, constituting the first step of 2 biosynthetic pathways, one leading to arginine and/or urea and the other to pyrimidine nucleotides. The small subunit (glutamine amidotransferase) binds and cleaves glutamine to supply the large subunit with the substrate ammonia.</text>
</comment>
<feature type="region of interest" description="CPSase" evidence="8">
    <location>
        <begin position="1"/>
        <end position="175"/>
    </location>
</feature>
<dbReference type="GO" id="GO:0006207">
    <property type="term" value="P:'de novo' pyrimidine nucleobase biosynthetic process"/>
    <property type="evidence" value="ECO:0007669"/>
    <property type="project" value="InterPro"/>
</dbReference>
<dbReference type="EMBL" id="DVMR01000012">
    <property type="protein sequence ID" value="HIU42873.1"/>
    <property type="molecule type" value="Genomic_DNA"/>
</dbReference>
<feature type="active site" evidence="8">
    <location>
        <position position="336"/>
    </location>
</feature>
<keyword evidence="8" id="KW-0028">Amino-acid biosynthesis</keyword>
<dbReference type="Gene3D" id="3.40.50.880">
    <property type="match status" value="1"/>
</dbReference>
<evidence type="ECO:0000256" key="7">
    <source>
        <dbReference type="ARBA" id="ARBA00048816"/>
    </source>
</evidence>
<dbReference type="GO" id="GO:0044205">
    <property type="term" value="P:'de novo' UMP biosynthetic process"/>
    <property type="evidence" value="ECO:0007669"/>
    <property type="project" value="UniProtKB-UniRule"/>
</dbReference>
<evidence type="ECO:0000256" key="1">
    <source>
        <dbReference type="ARBA" id="ARBA00005077"/>
    </source>
</evidence>
<dbReference type="InterPro" id="IPR050472">
    <property type="entry name" value="Anth_synth/Amidotransfase"/>
</dbReference>
<accession>A0A9D1IT49</accession>
<reference evidence="10" key="1">
    <citation type="submission" date="2020-10" db="EMBL/GenBank/DDBJ databases">
        <authorList>
            <person name="Gilroy R."/>
        </authorList>
    </citation>
    <scope>NUCLEOTIDE SEQUENCE</scope>
    <source>
        <strain evidence="10">CHK191-8634</strain>
    </source>
</reference>
<evidence type="ECO:0000256" key="8">
    <source>
        <dbReference type="HAMAP-Rule" id="MF_01209"/>
    </source>
</evidence>
<feature type="binding site" evidence="8">
    <location>
        <position position="48"/>
    </location>
    <ligand>
        <name>L-glutamine</name>
        <dbReference type="ChEBI" id="CHEBI:58359"/>
    </ligand>
</feature>
<dbReference type="Pfam" id="PF00117">
    <property type="entry name" value="GATase"/>
    <property type="match status" value="1"/>
</dbReference>
<dbReference type="AlphaFoldDB" id="A0A9D1IT49"/>
<evidence type="ECO:0000256" key="6">
    <source>
        <dbReference type="ARBA" id="ARBA00022962"/>
    </source>
</evidence>
<feature type="active site" evidence="8">
    <location>
        <position position="338"/>
    </location>
</feature>
<dbReference type="InterPro" id="IPR029062">
    <property type="entry name" value="Class_I_gatase-like"/>
</dbReference>
<feature type="binding site" evidence="8">
    <location>
        <position position="296"/>
    </location>
    <ligand>
        <name>L-glutamine</name>
        <dbReference type="ChEBI" id="CHEBI:58359"/>
    </ligand>
</feature>
<dbReference type="Proteomes" id="UP000824073">
    <property type="component" value="Unassembled WGS sequence"/>
</dbReference>
<dbReference type="InterPro" id="IPR002474">
    <property type="entry name" value="CarbamoylP_synth_ssu_N"/>
</dbReference>
<keyword evidence="3 8" id="KW-0436">Ligase</keyword>
<dbReference type="SMART" id="SM01097">
    <property type="entry name" value="CPSase_sm_chain"/>
    <property type="match status" value="1"/>
</dbReference>
<dbReference type="PROSITE" id="PS51273">
    <property type="entry name" value="GATASE_TYPE_1"/>
    <property type="match status" value="1"/>
</dbReference>
<dbReference type="InterPro" id="IPR036480">
    <property type="entry name" value="CarbP_synth_ssu_N_sf"/>
</dbReference>
<dbReference type="EC" id="6.3.5.5" evidence="8"/>
<protein>
    <recommendedName>
        <fullName evidence="8">Carbamoyl phosphate synthase small chain</fullName>
        <ecNumber evidence="8">6.3.5.5</ecNumber>
    </recommendedName>
    <alternativeName>
        <fullName evidence="8">Carbamoyl phosphate synthetase glutamine chain</fullName>
    </alternativeName>
</protein>
<evidence type="ECO:0000313" key="10">
    <source>
        <dbReference type="EMBL" id="HIU42873.1"/>
    </source>
</evidence>
<feature type="domain" description="Carbamoyl-phosphate synthase small subunit N-terminal" evidence="9">
    <location>
        <begin position="4"/>
        <end position="134"/>
    </location>
</feature>
<evidence type="ECO:0000256" key="2">
    <source>
        <dbReference type="ARBA" id="ARBA00007800"/>
    </source>
</evidence>
<organism evidence="10 11">
    <name type="scientific">Candidatus Ventrousia excrementavium</name>
    <dbReference type="NCBI Taxonomy" id="2840961"/>
    <lineage>
        <taxon>Bacteria</taxon>
        <taxon>Bacillati</taxon>
        <taxon>Bacillota</taxon>
        <taxon>Clostridia</taxon>
        <taxon>Eubacteriales</taxon>
        <taxon>Clostridiaceae</taxon>
        <taxon>Clostridiaceae incertae sedis</taxon>
        <taxon>Candidatus Ventrousia</taxon>
    </lineage>
</organism>
<comment type="pathway">
    <text evidence="1 8">Amino-acid biosynthesis; L-arginine biosynthesis; carbamoyl phosphate from bicarbonate: step 1/1.</text>
</comment>
<dbReference type="SUPFAM" id="SSF52317">
    <property type="entry name" value="Class I glutamine amidotransferase-like"/>
    <property type="match status" value="1"/>
</dbReference>
<dbReference type="PANTHER" id="PTHR43418">
    <property type="entry name" value="MULTIFUNCTIONAL TRYPTOPHAN BIOSYNTHESIS PROTEIN-RELATED"/>
    <property type="match status" value="1"/>
</dbReference>
<keyword evidence="6 8" id="KW-0315">Glutamine amidotransferase</keyword>
<dbReference type="InterPro" id="IPR006274">
    <property type="entry name" value="CarbamoylP_synth_ssu"/>
</dbReference>
<keyword evidence="8" id="KW-0055">Arginine biosynthesis</keyword>
<comment type="caution">
    <text evidence="8">Lacks conserved residue(s) required for the propagation of feature annotation.</text>
</comment>
<comment type="catalytic activity">
    <reaction evidence="8">
        <text>L-glutamine + H2O = L-glutamate + NH4(+)</text>
        <dbReference type="Rhea" id="RHEA:15889"/>
        <dbReference type="ChEBI" id="CHEBI:15377"/>
        <dbReference type="ChEBI" id="CHEBI:28938"/>
        <dbReference type="ChEBI" id="CHEBI:29985"/>
        <dbReference type="ChEBI" id="CHEBI:58359"/>
    </reaction>
</comment>
<feature type="binding site" evidence="8">
    <location>
        <position position="293"/>
    </location>
    <ligand>
        <name>L-glutamine</name>
        <dbReference type="ChEBI" id="CHEBI:58359"/>
    </ligand>
</feature>
<dbReference type="GO" id="GO:0006541">
    <property type="term" value="P:glutamine metabolic process"/>
    <property type="evidence" value="ECO:0007669"/>
    <property type="project" value="InterPro"/>
</dbReference>
<dbReference type="CDD" id="cd01744">
    <property type="entry name" value="GATase1_CPSase"/>
    <property type="match status" value="1"/>
</dbReference>
<reference evidence="10" key="2">
    <citation type="journal article" date="2021" name="PeerJ">
        <title>Extensive microbial diversity within the chicken gut microbiome revealed by metagenomics and culture.</title>
        <authorList>
            <person name="Gilroy R."/>
            <person name="Ravi A."/>
            <person name="Getino M."/>
            <person name="Pursley I."/>
            <person name="Horton D.L."/>
            <person name="Alikhan N.F."/>
            <person name="Baker D."/>
            <person name="Gharbi K."/>
            <person name="Hall N."/>
            <person name="Watson M."/>
            <person name="Adriaenssens E.M."/>
            <person name="Foster-Nyarko E."/>
            <person name="Jarju S."/>
            <person name="Secka A."/>
            <person name="Antonio M."/>
            <person name="Oren A."/>
            <person name="Chaudhuri R.R."/>
            <person name="La Ragione R."/>
            <person name="Hildebrand F."/>
            <person name="Pallen M.J."/>
        </authorList>
    </citation>
    <scope>NUCLEOTIDE SEQUENCE</scope>
    <source>
        <strain evidence="10">CHK191-8634</strain>
    </source>
</reference>
<feature type="binding site" evidence="8">
    <location>
        <position position="255"/>
    </location>
    <ligand>
        <name>L-glutamine</name>
        <dbReference type="ChEBI" id="CHEBI:58359"/>
    </ligand>
</feature>
<feature type="binding site" evidence="8">
    <location>
        <position position="226"/>
    </location>
    <ligand>
        <name>L-glutamine</name>
        <dbReference type="ChEBI" id="CHEBI:58359"/>
    </ligand>
</feature>
<dbReference type="GO" id="GO:0005524">
    <property type="term" value="F:ATP binding"/>
    <property type="evidence" value="ECO:0007669"/>
    <property type="project" value="UniProtKB-UniRule"/>
</dbReference>
<dbReference type="InterPro" id="IPR017926">
    <property type="entry name" value="GATASE"/>
</dbReference>
<dbReference type="SUPFAM" id="SSF52021">
    <property type="entry name" value="Carbamoyl phosphate synthetase, small subunit N-terminal domain"/>
    <property type="match status" value="1"/>
</dbReference>
<dbReference type="GO" id="GO:0006526">
    <property type="term" value="P:L-arginine biosynthetic process"/>
    <property type="evidence" value="ECO:0007669"/>
    <property type="project" value="UniProtKB-UniRule"/>
</dbReference>
<feature type="binding site" evidence="8">
    <location>
        <position position="224"/>
    </location>
    <ligand>
        <name>L-glutamine</name>
        <dbReference type="ChEBI" id="CHEBI:58359"/>
    </ligand>
</feature>
<dbReference type="InterPro" id="IPR035686">
    <property type="entry name" value="CPSase_GATase1"/>
</dbReference>
<gene>
    <name evidence="8 10" type="primary">carA</name>
    <name evidence="10" type="ORF">IAB67_01070</name>
</gene>